<feature type="domain" description="Rho-GAP" evidence="2">
    <location>
        <begin position="252"/>
        <end position="461"/>
    </location>
</feature>
<dbReference type="GO" id="GO:0007264">
    <property type="term" value="P:small GTPase-mediated signal transduction"/>
    <property type="evidence" value="ECO:0007669"/>
    <property type="project" value="TreeGrafter"/>
</dbReference>
<organism evidence="3">
    <name type="scientific">Aplanochytrium stocchinoi</name>
    <dbReference type="NCBI Taxonomy" id="215587"/>
    <lineage>
        <taxon>Eukaryota</taxon>
        <taxon>Sar</taxon>
        <taxon>Stramenopiles</taxon>
        <taxon>Bigyra</taxon>
        <taxon>Labyrinthulomycetes</taxon>
        <taxon>Thraustochytrida</taxon>
        <taxon>Thraustochytriidae</taxon>
        <taxon>Aplanochytrium</taxon>
    </lineage>
</organism>
<dbReference type="PANTHER" id="PTHR45808">
    <property type="entry name" value="RHO GTPASE-ACTIVATING PROTEIN 68F"/>
    <property type="match status" value="1"/>
</dbReference>
<dbReference type="SMART" id="SM00324">
    <property type="entry name" value="RhoGAP"/>
    <property type="match status" value="1"/>
</dbReference>
<reference evidence="3" key="1">
    <citation type="submission" date="2021-01" db="EMBL/GenBank/DDBJ databases">
        <authorList>
            <person name="Corre E."/>
            <person name="Pelletier E."/>
            <person name="Niang G."/>
            <person name="Scheremetjew M."/>
            <person name="Finn R."/>
            <person name="Kale V."/>
            <person name="Holt S."/>
            <person name="Cochrane G."/>
            <person name="Meng A."/>
            <person name="Brown T."/>
            <person name="Cohen L."/>
        </authorList>
    </citation>
    <scope>NUCLEOTIDE SEQUENCE</scope>
    <source>
        <strain evidence="3">GSBS06</strain>
    </source>
</reference>
<feature type="compositionally biased region" description="Basic and acidic residues" evidence="1">
    <location>
        <begin position="471"/>
        <end position="480"/>
    </location>
</feature>
<dbReference type="Pfam" id="PF00620">
    <property type="entry name" value="RhoGAP"/>
    <property type="match status" value="1"/>
</dbReference>
<dbReference type="PANTHER" id="PTHR45808:SF2">
    <property type="entry name" value="RHO GTPASE-ACTIVATING PROTEIN 68F"/>
    <property type="match status" value="1"/>
</dbReference>
<dbReference type="GO" id="GO:0005737">
    <property type="term" value="C:cytoplasm"/>
    <property type="evidence" value="ECO:0007669"/>
    <property type="project" value="TreeGrafter"/>
</dbReference>
<evidence type="ECO:0000313" key="3">
    <source>
        <dbReference type="EMBL" id="CAE0432280.1"/>
    </source>
</evidence>
<gene>
    <name evidence="3" type="ORF">ASTO00021_LOCUS2607</name>
</gene>
<sequence>MRKLFTAPSTSGEDAILEEKMADYQKICKGIKSLHKKMQAHLELTRKQMASAAALAVELSYFHHETAAADRTVAFGQLHAELERIQLNSVEKLYHSEVKSKTEVILLQYPEVISHWKERKKHKAAFALQQKKYEEKQTQLKEFGDPGHAPSKKGLFGKKKTESEIAEELNARAQKLHTAQQNLSESTEWLNDYLAKFLASKSSGDLLDAPLSAIVACQDHLMKEGTRRMEKVKCLFPACEKYELTLQVYDEESIQEIRAREIADGKGAVFGRKIKSKTPSIICDCIAYIRNDSNMDIEGIFRIPGENNLVEKIKNEYDKGKKGALGVFVDDIQVHDVCGLFKLWFRCTKDPLLPYAQYEEFLTTMRQSMMNTDGQTTVEKIVSIANSIESPRKELLGLLMNFMFEITEHQKFNNMTAANLATCIAPSIARSRDSAPTAMLRDLHPLISTVTILIENAKLLDRPLESEISKSTHVKLKERQAPVAPPRNDSVPQTETPGGSTPPPGLGFEEIDLDL</sequence>
<proteinExistence type="predicted"/>
<dbReference type="InterPro" id="IPR008936">
    <property type="entry name" value="Rho_GTPase_activation_prot"/>
</dbReference>
<dbReference type="InterPro" id="IPR000198">
    <property type="entry name" value="RhoGAP_dom"/>
</dbReference>
<feature type="region of interest" description="Disordered" evidence="1">
    <location>
        <begin position="471"/>
        <end position="515"/>
    </location>
</feature>
<dbReference type="CDD" id="cd00159">
    <property type="entry name" value="RhoGAP"/>
    <property type="match status" value="1"/>
</dbReference>
<protein>
    <recommendedName>
        <fullName evidence="2">Rho-GAP domain-containing protein</fullName>
    </recommendedName>
</protein>
<dbReference type="GO" id="GO:0005096">
    <property type="term" value="F:GTPase activator activity"/>
    <property type="evidence" value="ECO:0007669"/>
    <property type="project" value="TreeGrafter"/>
</dbReference>
<name>A0A7S3LIK5_9STRA</name>
<dbReference type="SUPFAM" id="SSF48350">
    <property type="entry name" value="GTPase activation domain, GAP"/>
    <property type="match status" value="1"/>
</dbReference>
<dbReference type="Gene3D" id="1.10.555.10">
    <property type="entry name" value="Rho GTPase activation protein"/>
    <property type="match status" value="1"/>
</dbReference>
<dbReference type="Gene3D" id="1.20.1270.60">
    <property type="entry name" value="Arfaptin homology (AH) domain/BAR domain"/>
    <property type="match status" value="1"/>
</dbReference>
<accession>A0A7S3LIK5</accession>
<dbReference type="AlphaFoldDB" id="A0A7S3LIK5"/>
<evidence type="ECO:0000259" key="2">
    <source>
        <dbReference type="PROSITE" id="PS50238"/>
    </source>
</evidence>
<dbReference type="InterPro" id="IPR027267">
    <property type="entry name" value="AH/BAR_dom_sf"/>
</dbReference>
<dbReference type="PROSITE" id="PS50238">
    <property type="entry name" value="RHOGAP"/>
    <property type="match status" value="1"/>
</dbReference>
<dbReference type="EMBL" id="HBIN01003751">
    <property type="protein sequence ID" value="CAE0432280.1"/>
    <property type="molecule type" value="Transcribed_RNA"/>
</dbReference>
<evidence type="ECO:0000256" key="1">
    <source>
        <dbReference type="SAM" id="MobiDB-lite"/>
    </source>
</evidence>